<dbReference type="GO" id="GO:0032259">
    <property type="term" value="P:methylation"/>
    <property type="evidence" value="ECO:0007669"/>
    <property type="project" value="UniProtKB-KW"/>
</dbReference>
<keyword evidence="3" id="KW-0949">S-adenosyl-L-methionine</keyword>
<name>A0A5N7BHU7_9EURO</name>
<dbReference type="Proteomes" id="UP000326198">
    <property type="component" value="Unassembled WGS sequence"/>
</dbReference>
<keyword evidence="2 6" id="KW-0808">Transferase</keyword>
<reference evidence="6 7" key="1">
    <citation type="submission" date="2019-04" db="EMBL/GenBank/DDBJ databases">
        <title>Friends and foes A comparative genomics studyof 23 Aspergillus species from section Flavi.</title>
        <authorList>
            <consortium name="DOE Joint Genome Institute"/>
            <person name="Kjaerbolling I."/>
            <person name="Vesth T."/>
            <person name="Frisvad J.C."/>
            <person name="Nybo J.L."/>
            <person name="Theobald S."/>
            <person name="Kildgaard S."/>
            <person name="Isbrandt T."/>
            <person name="Kuo A."/>
            <person name="Sato A."/>
            <person name="Lyhne E.K."/>
            <person name="Kogle M.E."/>
            <person name="Wiebenga A."/>
            <person name="Kun R.S."/>
            <person name="Lubbers R.J."/>
            <person name="Makela M.R."/>
            <person name="Barry K."/>
            <person name="Chovatia M."/>
            <person name="Clum A."/>
            <person name="Daum C."/>
            <person name="Haridas S."/>
            <person name="He G."/>
            <person name="LaButti K."/>
            <person name="Lipzen A."/>
            <person name="Mondo S."/>
            <person name="Riley R."/>
            <person name="Salamov A."/>
            <person name="Simmons B.A."/>
            <person name="Magnuson J.K."/>
            <person name="Henrissat B."/>
            <person name="Mortensen U.H."/>
            <person name="Larsen T.O."/>
            <person name="Devries R.P."/>
            <person name="Grigoriev I.V."/>
            <person name="Machida M."/>
            <person name="Baker S.E."/>
            <person name="Andersen M.R."/>
        </authorList>
    </citation>
    <scope>NUCLEOTIDE SEQUENCE [LARGE SCALE GENOMIC DNA]</scope>
    <source>
        <strain evidence="6 7">IBT 29228</strain>
    </source>
</reference>
<protein>
    <submittedName>
        <fullName evidence="6">S-adenosyl-L-methionine-dependent methyltransferase</fullName>
    </submittedName>
</protein>
<dbReference type="SUPFAM" id="SSF53335">
    <property type="entry name" value="S-adenosyl-L-methionine-dependent methyltransferases"/>
    <property type="match status" value="1"/>
</dbReference>
<dbReference type="OrthoDB" id="1606438at2759"/>
<comment type="similarity">
    <text evidence="4">Belongs to the class I-like SAM-binding methyltransferase superfamily. Cation-independent O-methyltransferase family.</text>
</comment>
<dbReference type="EMBL" id="ML736172">
    <property type="protein sequence ID" value="KAE8381359.1"/>
    <property type="molecule type" value="Genomic_DNA"/>
</dbReference>
<evidence type="ECO:0000256" key="2">
    <source>
        <dbReference type="ARBA" id="ARBA00022679"/>
    </source>
</evidence>
<proteinExistence type="inferred from homology"/>
<keyword evidence="1 6" id="KW-0489">Methyltransferase</keyword>
<dbReference type="Pfam" id="PF00891">
    <property type="entry name" value="Methyltransf_2"/>
    <property type="match status" value="1"/>
</dbReference>
<dbReference type="InterPro" id="IPR029063">
    <property type="entry name" value="SAM-dependent_MTases_sf"/>
</dbReference>
<accession>A0A5N7BHU7</accession>
<sequence length="202" mass="22684">MKFYTRRIPVYSSSFPVKGYSWASLPDGAVVVDLGGSDSHIVRLISEKNPGVRVIVQDVLSVAGEARATVQAESHAVGFHNDDFFTPQTIVADVYLFRWVLHDWSNEYVVKTLRQLVPALRRGAKVVVNESLCPDSVALLILTERYIQYMDLMILAINKPRPRDKGELHALFVEVDERFGPVKCWTLEGVALAIIEVTWEGV</sequence>
<dbReference type="InterPro" id="IPR001077">
    <property type="entry name" value="COMT_C"/>
</dbReference>
<dbReference type="GO" id="GO:0044550">
    <property type="term" value="P:secondary metabolite biosynthetic process"/>
    <property type="evidence" value="ECO:0007669"/>
    <property type="project" value="UniProtKB-ARBA"/>
</dbReference>
<evidence type="ECO:0000256" key="1">
    <source>
        <dbReference type="ARBA" id="ARBA00022603"/>
    </source>
</evidence>
<dbReference type="Gene3D" id="3.40.50.150">
    <property type="entry name" value="Vaccinia Virus protein VP39"/>
    <property type="match status" value="1"/>
</dbReference>
<evidence type="ECO:0000313" key="7">
    <source>
        <dbReference type="Proteomes" id="UP000326198"/>
    </source>
</evidence>
<evidence type="ECO:0000256" key="3">
    <source>
        <dbReference type="ARBA" id="ARBA00022691"/>
    </source>
</evidence>
<keyword evidence="7" id="KW-1185">Reference proteome</keyword>
<feature type="domain" description="O-methyltransferase C-terminal" evidence="5">
    <location>
        <begin position="30"/>
        <end position="173"/>
    </location>
</feature>
<evidence type="ECO:0000313" key="6">
    <source>
        <dbReference type="EMBL" id="KAE8381359.1"/>
    </source>
</evidence>
<organism evidence="6 7">
    <name type="scientific">Aspergillus bertholletiae</name>
    <dbReference type="NCBI Taxonomy" id="1226010"/>
    <lineage>
        <taxon>Eukaryota</taxon>
        <taxon>Fungi</taxon>
        <taxon>Dikarya</taxon>
        <taxon>Ascomycota</taxon>
        <taxon>Pezizomycotina</taxon>
        <taxon>Eurotiomycetes</taxon>
        <taxon>Eurotiomycetidae</taxon>
        <taxon>Eurotiales</taxon>
        <taxon>Aspergillaceae</taxon>
        <taxon>Aspergillus</taxon>
        <taxon>Aspergillus subgen. Circumdati</taxon>
    </lineage>
</organism>
<evidence type="ECO:0000259" key="5">
    <source>
        <dbReference type="Pfam" id="PF00891"/>
    </source>
</evidence>
<dbReference type="PANTHER" id="PTHR43712">
    <property type="entry name" value="PUTATIVE (AFU_ORTHOLOGUE AFUA_4G14580)-RELATED"/>
    <property type="match status" value="1"/>
</dbReference>
<dbReference type="AlphaFoldDB" id="A0A5N7BHU7"/>
<gene>
    <name evidence="6" type="ORF">BDV26DRAFT_289625</name>
</gene>
<dbReference type="PANTHER" id="PTHR43712:SF5">
    <property type="entry name" value="O-METHYLTRANSFERASE ASQN-RELATED"/>
    <property type="match status" value="1"/>
</dbReference>
<dbReference type="PROSITE" id="PS51683">
    <property type="entry name" value="SAM_OMT_II"/>
    <property type="match status" value="1"/>
</dbReference>
<dbReference type="GO" id="GO:0008171">
    <property type="term" value="F:O-methyltransferase activity"/>
    <property type="evidence" value="ECO:0007669"/>
    <property type="project" value="InterPro"/>
</dbReference>
<dbReference type="InterPro" id="IPR016461">
    <property type="entry name" value="COMT-like"/>
</dbReference>
<evidence type="ECO:0000256" key="4">
    <source>
        <dbReference type="ARBA" id="ARBA00038277"/>
    </source>
</evidence>